<dbReference type="InterPro" id="IPR000209">
    <property type="entry name" value="Peptidase_S8/S53_dom"/>
</dbReference>
<dbReference type="EC" id="3.4.21.62" evidence="2"/>
<dbReference type="Pfam" id="PF00082">
    <property type="entry name" value="Peptidase_S8"/>
    <property type="match status" value="1"/>
</dbReference>
<dbReference type="PROSITE" id="PS51892">
    <property type="entry name" value="SUBTILASE"/>
    <property type="match status" value="1"/>
</dbReference>
<feature type="domain" description="Peptidase S8/S53" evidence="5">
    <location>
        <begin position="10"/>
        <end position="51"/>
    </location>
</feature>
<organism evidence="7 8">
    <name type="scientific">Aphanomyces stellatus</name>
    <dbReference type="NCBI Taxonomy" id="120398"/>
    <lineage>
        <taxon>Eukaryota</taxon>
        <taxon>Sar</taxon>
        <taxon>Stramenopiles</taxon>
        <taxon>Oomycota</taxon>
        <taxon>Saprolegniomycetes</taxon>
        <taxon>Saprolegniales</taxon>
        <taxon>Verrucalvaceae</taxon>
        <taxon>Aphanomyces</taxon>
    </lineage>
</organism>
<reference evidence="6" key="2">
    <citation type="submission" date="2019-06" db="EMBL/GenBank/DDBJ databases">
        <title>Genomics analysis of Aphanomyces spp. identifies a new class of oomycete effector associated with host adaptation.</title>
        <authorList>
            <person name="Gaulin E."/>
        </authorList>
    </citation>
    <scope>NUCLEOTIDE SEQUENCE</scope>
    <source>
        <strain evidence="6">CBS 578.67</strain>
    </source>
</reference>
<keyword evidence="8" id="KW-1185">Reference proteome</keyword>
<evidence type="ECO:0000256" key="1">
    <source>
        <dbReference type="ARBA" id="ARBA00023529"/>
    </source>
</evidence>
<evidence type="ECO:0000256" key="3">
    <source>
        <dbReference type="PROSITE-ProRule" id="PRU01240"/>
    </source>
</evidence>
<feature type="region of interest" description="Disordered" evidence="4">
    <location>
        <begin position="82"/>
        <end position="131"/>
    </location>
</feature>
<evidence type="ECO:0000313" key="6">
    <source>
        <dbReference type="EMBL" id="KAF0691612.1"/>
    </source>
</evidence>
<sequence>MSIDWKSDSALVAMSGSSMAAPHVTGAVVVYLSANPHALYDKVLVVFTKTAQTGGLKVKYKKLRWCLGCQIPQQQLRVTVAKAIGDTPSTSNPTPSTETPAPATSTATPVPATTSSAPSRQRPIPLPPPSQ</sequence>
<dbReference type="GO" id="GO:0004252">
    <property type="term" value="F:serine-type endopeptidase activity"/>
    <property type="evidence" value="ECO:0007669"/>
    <property type="project" value="UniProtKB-EC"/>
</dbReference>
<evidence type="ECO:0000256" key="4">
    <source>
        <dbReference type="SAM" id="MobiDB-lite"/>
    </source>
</evidence>
<evidence type="ECO:0000256" key="2">
    <source>
        <dbReference type="ARBA" id="ARBA00023619"/>
    </source>
</evidence>
<comment type="caution">
    <text evidence="3">Lacks conserved residue(s) required for the propagation of feature annotation.</text>
</comment>
<dbReference type="AlphaFoldDB" id="A0A485L814"/>
<reference evidence="7 8" key="1">
    <citation type="submission" date="2019-03" db="EMBL/GenBank/DDBJ databases">
        <authorList>
            <person name="Gaulin E."/>
            <person name="Dumas B."/>
        </authorList>
    </citation>
    <scope>NUCLEOTIDE SEQUENCE [LARGE SCALE GENOMIC DNA]</scope>
    <source>
        <strain evidence="7">CBS 568.67</strain>
    </source>
</reference>
<dbReference type="EMBL" id="VJMH01006052">
    <property type="protein sequence ID" value="KAF0691612.1"/>
    <property type="molecule type" value="Genomic_DNA"/>
</dbReference>
<dbReference type="SUPFAM" id="SSF52743">
    <property type="entry name" value="Subtilisin-like"/>
    <property type="match status" value="1"/>
</dbReference>
<gene>
    <name evidence="7" type="primary">Aste57867_17206</name>
    <name evidence="6" type="ORF">As57867_017147</name>
    <name evidence="7" type="ORF">ASTE57867_17206</name>
</gene>
<dbReference type="Gene3D" id="3.40.50.200">
    <property type="entry name" value="Peptidase S8/S53 domain"/>
    <property type="match status" value="1"/>
</dbReference>
<accession>A0A485L814</accession>
<evidence type="ECO:0000259" key="5">
    <source>
        <dbReference type="Pfam" id="PF00082"/>
    </source>
</evidence>
<name>A0A485L814_9STRA</name>
<comment type="similarity">
    <text evidence="3">Belongs to the peptidase S8 family.</text>
</comment>
<evidence type="ECO:0000313" key="7">
    <source>
        <dbReference type="EMBL" id="VFT93963.1"/>
    </source>
</evidence>
<dbReference type="GO" id="GO:0006508">
    <property type="term" value="P:proteolysis"/>
    <property type="evidence" value="ECO:0007669"/>
    <property type="project" value="InterPro"/>
</dbReference>
<dbReference type="OrthoDB" id="206201at2759"/>
<dbReference type="Proteomes" id="UP000332933">
    <property type="component" value="Unassembled WGS sequence"/>
</dbReference>
<proteinExistence type="inferred from homology"/>
<comment type="catalytic activity">
    <reaction evidence="1">
        <text>Hydrolysis of proteins with broad specificity for peptide bonds, and a preference for a large uncharged residue in P1. Hydrolyzes peptide amides.</text>
        <dbReference type="EC" id="3.4.21.62"/>
    </reaction>
</comment>
<feature type="compositionally biased region" description="Low complexity" evidence="4">
    <location>
        <begin position="87"/>
        <end position="123"/>
    </location>
</feature>
<dbReference type="EMBL" id="CAADRA010006073">
    <property type="protein sequence ID" value="VFT93963.1"/>
    <property type="molecule type" value="Genomic_DNA"/>
</dbReference>
<evidence type="ECO:0000313" key="8">
    <source>
        <dbReference type="Proteomes" id="UP000332933"/>
    </source>
</evidence>
<protein>
    <recommendedName>
        <fullName evidence="2">subtilisin</fullName>
        <ecNumber evidence="2">3.4.21.62</ecNumber>
    </recommendedName>
</protein>
<dbReference type="InterPro" id="IPR036852">
    <property type="entry name" value="Peptidase_S8/S53_dom_sf"/>
</dbReference>